<reference evidence="1 2" key="1">
    <citation type="submission" date="2021-02" db="EMBL/GenBank/DDBJ databases">
        <title>Niveibacterium changnyeongensis HC41.</title>
        <authorList>
            <person name="Kang M."/>
        </authorList>
    </citation>
    <scope>NUCLEOTIDE SEQUENCE [LARGE SCALE GENOMIC DNA]</scope>
    <source>
        <strain evidence="1 2">HC41</strain>
    </source>
</reference>
<organism evidence="1 2">
    <name type="scientific">Niveibacterium microcysteis</name>
    <dbReference type="NCBI Taxonomy" id="2811415"/>
    <lineage>
        <taxon>Bacteria</taxon>
        <taxon>Pseudomonadati</taxon>
        <taxon>Pseudomonadota</taxon>
        <taxon>Betaproteobacteria</taxon>
        <taxon>Rhodocyclales</taxon>
        <taxon>Rhodocyclaceae</taxon>
        <taxon>Niveibacterium</taxon>
    </lineage>
</organism>
<evidence type="ECO:0000313" key="2">
    <source>
        <dbReference type="Proteomes" id="UP000663570"/>
    </source>
</evidence>
<evidence type="ECO:0000313" key="1">
    <source>
        <dbReference type="EMBL" id="QSI76898.1"/>
    </source>
</evidence>
<keyword evidence="2" id="KW-1185">Reference proteome</keyword>
<name>A0ABX7M581_9RHOO</name>
<accession>A0ABX7M581</accession>
<dbReference type="PANTHER" id="PTHR35868">
    <property type="entry name" value="DUF2804 DOMAIN-CONTAINING PROTEIN-RELATED"/>
    <property type="match status" value="1"/>
</dbReference>
<protein>
    <submittedName>
        <fullName evidence="1">DUF2804 domain-containing protein</fullName>
    </submittedName>
</protein>
<sequence>MPSVDWHPLRLPRRPGWFDLHLRHKRWQYIALAHPDVFVGIATVDLGWAAHGFAYAFLRGPRQLLSIARDGLPGAASVGDPLANANARLPGLRIDMRLAGDAINVAVRSRDIELDASLDLRTMPAPACIVAPANLLAHCTHKTGAIAATGELRAGTRKLDLDGCHASIDHSDGLLAHKTRWNWASAHTDGLGFNLQAGYMGDAENVVWLGGMPYKLGPVEFDYRAADPLAPWRIHSSCGNTRLSFQPEGLHRGNKNFGIVASRFVQAIGCFSGHIGVPGVARVDLSGLLGVTEDHASRW</sequence>
<dbReference type="Pfam" id="PF10974">
    <property type="entry name" value="DUF2804"/>
    <property type="match status" value="1"/>
</dbReference>
<gene>
    <name evidence="1" type="ORF">JY500_21020</name>
</gene>
<dbReference type="PANTHER" id="PTHR35868:SF4">
    <property type="entry name" value="DUF2804 DOMAIN-CONTAINING PROTEIN"/>
    <property type="match status" value="1"/>
</dbReference>
<dbReference type="RefSeq" id="WP_206254488.1">
    <property type="nucleotide sequence ID" value="NZ_CP071060.1"/>
</dbReference>
<dbReference type="EMBL" id="CP071060">
    <property type="protein sequence ID" value="QSI76898.1"/>
    <property type="molecule type" value="Genomic_DNA"/>
</dbReference>
<proteinExistence type="predicted"/>
<dbReference type="InterPro" id="IPR021243">
    <property type="entry name" value="DUF2804"/>
</dbReference>
<dbReference type="Proteomes" id="UP000663570">
    <property type="component" value="Chromosome"/>
</dbReference>